<dbReference type="Gene3D" id="1.10.8.10">
    <property type="entry name" value="DNA helicase RuvA subunit, C-terminal domain"/>
    <property type="match status" value="1"/>
</dbReference>
<organism evidence="3 4">
    <name type="scientific">Coemansia javaensis</name>
    <dbReference type="NCBI Taxonomy" id="2761396"/>
    <lineage>
        <taxon>Eukaryota</taxon>
        <taxon>Fungi</taxon>
        <taxon>Fungi incertae sedis</taxon>
        <taxon>Zoopagomycota</taxon>
        <taxon>Kickxellomycotina</taxon>
        <taxon>Kickxellomycetes</taxon>
        <taxon>Kickxellales</taxon>
        <taxon>Kickxellaceae</taxon>
        <taxon>Coemansia</taxon>
    </lineage>
</organism>
<feature type="region of interest" description="Disordered" evidence="1">
    <location>
        <begin position="523"/>
        <end position="587"/>
    </location>
</feature>
<evidence type="ECO:0000259" key="2">
    <source>
        <dbReference type="PROSITE" id="PS51140"/>
    </source>
</evidence>
<keyword evidence="4" id="KW-1185">Reference proteome</keyword>
<gene>
    <name evidence="3" type="ORF">H4R18_002244</name>
</gene>
<feature type="compositionally biased region" description="Basic and acidic residues" evidence="1">
    <location>
        <begin position="549"/>
        <end position="587"/>
    </location>
</feature>
<dbReference type="GO" id="GO:0043130">
    <property type="term" value="F:ubiquitin binding"/>
    <property type="evidence" value="ECO:0007669"/>
    <property type="project" value="InterPro"/>
</dbReference>
<dbReference type="InterPro" id="IPR003892">
    <property type="entry name" value="CUE"/>
</dbReference>
<dbReference type="InterPro" id="IPR041800">
    <property type="entry name" value="ASCC2_CUE"/>
</dbReference>
<accession>A0A9W8HFN5</accession>
<protein>
    <recommendedName>
        <fullName evidence="2">CUE domain-containing protein</fullName>
    </recommendedName>
</protein>
<feature type="compositionally biased region" description="Basic residues" evidence="1">
    <location>
        <begin position="642"/>
        <end position="665"/>
    </location>
</feature>
<evidence type="ECO:0000256" key="1">
    <source>
        <dbReference type="SAM" id="MobiDB-lite"/>
    </source>
</evidence>
<dbReference type="SMART" id="SM00546">
    <property type="entry name" value="CUE"/>
    <property type="match status" value="1"/>
</dbReference>
<dbReference type="PANTHER" id="PTHR21494">
    <property type="entry name" value="ACTIVATING SIGNAL COINTEGRATOR 1 COMPLEX SUBUNIT 2 ASC-1 COMPLEX SUBUNIT P100"/>
    <property type="match status" value="1"/>
</dbReference>
<dbReference type="OrthoDB" id="5577209at2759"/>
<dbReference type="Proteomes" id="UP001140217">
    <property type="component" value="Unassembled WGS sequence"/>
</dbReference>
<dbReference type="PANTHER" id="PTHR21494:SF0">
    <property type="entry name" value="ACTIVATING SIGNAL COINTEGRATOR 1 COMPLEX SUBUNIT 2"/>
    <property type="match status" value="1"/>
</dbReference>
<dbReference type="AlphaFoldDB" id="A0A9W8HFN5"/>
<dbReference type="Pfam" id="PF02845">
    <property type="entry name" value="CUE"/>
    <property type="match status" value="1"/>
</dbReference>
<evidence type="ECO:0000313" key="4">
    <source>
        <dbReference type="Proteomes" id="UP001140217"/>
    </source>
</evidence>
<comment type="caution">
    <text evidence="3">The sequence shown here is derived from an EMBL/GenBank/DDBJ whole genome shotgun (WGS) entry which is preliminary data.</text>
</comment>
<dbReference type="InterPro" id="IPR052586">
    <property type="entry name" value="ASCC2"/>
</dbReference>
<name>A0A9W8HFN5_9FUNG</name>
<feature type="region of interest" description="Disordered" evidence="1">
    <location>
        <begin position="614"/>
        <end position="665"/>
    </location>
</feature>
<dbReference type="InterPro" id="IPR009060">
    <property type="entry name" value="UBA-like_sf"/>
</dbReference>
<evidence type="ECO:0000313" key="3">
    <source>
        <dbReference type="EMBL" id="KAJ2782492.1"/>
    </source>
</evidence>
<dbReference type="CDD" id="cd14364">
    <property type="entry name" value="CUE_ASCC2"/>
    <property type="match status" value="1"/>
</dbReference>
<feature type="domain" description="CUE" evidence="2">
    <location>
        <begin position="386"/>
        <end position="429"/>
    </location>
</feature>
<reference evidence="3" key="1">
    <citation type="submission" date="2022-07" db="EMBL/GenBank/DDBJ databases">
        <title>Phylogenomic reconstructions and comparative analyses of Kickxellomycotina fungi.</title>
        <authorList>
            <person name="Reynolds N.K."/>
            <person name="Stajich J.E."/>
            <person name="Barry K."/>
            <person name="Grigoriev I.V."/>
            <person name="Crous P."/>
            <person name="Smith M.E."/>
        </authorList>
    </citation>
    <scope>NUCLEOTIDE SEQUENCE</scope>
    <source>
        <strain evidence="3">NBRC 105414</strain>
    </source>
</reference>
<dbReference type="PROSITE" id="PS51140">
    <property type="entry name" value="CUE"/>
    <property type="match status" value="1"/>
</dbReference>
<dbReference type="SUPFAM" id="SSF46934">
    <property type="entry name" value="UBA-like"/>
    <property type="match status" value="1"/>
</dbReference>
<sequence length="665" mass="71862">MTRTLAEQITDALAGPSDSSFVAWLVDEAGPASAAIESALLRDGDGGDEAAAGVPSQETVLRVFEKLAESLADPATHELARGLQSGGVLVGATLFDLTCAFSSSHPQRLLALVAGLCEHAPWLGAEIEAAADLLVEQLEQFQEKYRAHVATVEGAFDAEFVARASDDMEWYQSVAWSWLTMIEFCPPAVAVLAQDSRFVLELAKTSDVATKLLLKLGEDGHTAGAAQVDACKELIRKLKWQWIGLAYGVLKALFDAAAAAPADASIDRDANTAVLLDILEAMETGDATLTPFDNAPFLLDLEFRFGLRHMIRVATAVSGPGLDSAQMDYLTMTIDQLVAMTQPLFRDGLGPLTARVRRAESLAADRRADVDGVADRLAAASLADGNDDAAVAQVQEMIPGLGRGFVRACLAHHAGSAEAVVNALLENDLPAPLAEMDRAAEAWEPPASDGSASDDKDTAAAAAAPDVLASRRNVFDGDAFDIFRNGTLDWSRVSKGKTQADDAGPAEDDMLRRVMDLARRIAEEDEYDDAYDNTAQDNALEPGEGPDDDPTRPWEEDLVRLHESDPKCLEKEGRKSAARRALREKTGLSDEQIEGWHTMLVRNPARQKHLLAKYAWQGEQDEAPQDGPQEQPGRPLTASRKEKNKARIGNHDRKKQHARKNQQHA</sequence>
<proteinExistence type="predicted"/>
<dbReference type="EMBL" id="JANBUL010000071">
    <property type="protein sequence ID" value="KAJ2782492.1"/>
    <property type="molecule type" value="Genomic_DNA"/>
</dbReference>